<sequence>MDLSHCCGAFFRLACPRRAGLGAALRACGAQDLWVRPNPHGSAPRRRVSASVMIRASSPRIIPFSAG</sequence>
<name>F5XLW1_MICPN</name>
<keyword evidence="2" id="KW-1185">Reference proteome</keyword>
<dbReference type="AlphaFoldDB" id="F5XLW1"/>
<dbReference type="HOGENOM" id="CLU_2807653_0_0_11"/>
<dbReference type="Proteomes" id="UP000007947">
    <property type="component" value="Chromosome"/>
</dbReference>
<protein>
    <submittedName>
        <fullName evidence="1">Uncharacterized protein</fullName>
    </submittedName>
</protein>
<evidence type="ECO:0000313" key="1">
    <source>
        <dbReference type="EMBL" id="BAK33840.1"/>
    </source>
</evidence>
<gene>
    <name evidence="1" type="ordered locus">MLP_08260</name>
</gene>
<evidence type="ECO:0000313" key="2">
    <source>
        <dbReference type="Proteomes" id="UP000007947"/>
    </source>
</evidence>
<dbReference type="EMBL" id="AP012204">
    <property type="protein sequence ID" value="BAK33840.1"/>
    <property type="molecule type" value="Genomic_DNA"/>
</dbReference>
<proteinExistence type="predicted"/>
<organism evidence="1 2">
    <name type="scientific">Microlunatus phosphovorus (strain ATCC 700054 / DSM 10555 / JCM 9379 / NBRC 101784 / NCIMB 13414 / VKM Ac-1990 / NM-1)</name>
    <dbReference type="NCBI Taxonomy" id="1032480"/>
    <lineage>
        <taxon>Bacteria</taxon>
        <taxon>Bacillati</taxon>
        <taxon>Actinomycetota</taxon>
        <taxon>Actinomycetes</taxon>
        <taxon>Propionibacteriales</taxon>
        <taxon>Propionibacteriaceae</taxon>
        <taxon>Microlunatus</taxon>
    </lineage>
</organism>
<dbReference type="STRING" id="1032480.MLP_08260"/>
<dbReference type="KEGG" id="mph:MLP_08260"/>
<reference evidence="1 2" key="1">
    <citation type="submission" date="2011-05" db="EMBL/GenBank/DDBJ databases">
        <title>Whole genome sequence of Microlunatus phosphovorus NM-1.</title>
        <authorList>
            <person name="Hosoyama A."/>
            <person name="Sasaki K."/>
            <person name="Harada T."/>
            <person name="Igarashi R."/>
            <person name="Kawakoshi A."/>
            <person name="Sasagawa M."/>
            <person name="Fukada J."/>
            <person name="Nakamura S."/>
            <person name="Katano Y."/>
            <person name="Hanada S."/>
            <person name="Kamagata Y."/>
            <person name="Nakamura N."/>
            <person name="Yamazaki S."/>
            <person name="Fujita N."/>
        </authorList>
    </citation>
    <scope>NUCLEOTIDE SEQUENCE [LARGE SCALE GENOMIC DNA]</scope>
    <source>
        <strain evidence="2">ATCC 700054 / DSM 10555 / JCM 9379 / NBRC 101784 / NCIMB 13414 / VKM Ac-1990 / NM-1</strain>
    </source>
</reference>
<accession>F5XLW1</accession>